<protein>
    <submittedName>
        <fullName evidence="1">2'-5' RNA ligase family protein</fullName>
    </submittedName>
</protein>
<dbReference type="EMBL" id="BAAAVS010000022">
    <property type="protein sequence ID" value="GAA3035627.1"/>
    <property type="molecule type" value="Genomic_DNA"/>
</dbReference>
<evidence type="ECO:0000313" key="1">
    <source>
        <dbReference type="EMBL" id="GAA3035627.1"/>
    </source>
</evidence>
<name>A0ABP6L839_9ACTN</name>
<dbReference type="SUPFAM" id="SSF55144">
    <property type="entry name" value="LigT-like"/>
    <property type="match status" value="1"/>
</dbReference>
<accession>A0ABP6L839</accession>
<comment type="caution">
    <text evidence="1">The sequence shown here is derived from an EMBL/GenBank/DDBJ whole genome shotgun (WGS) entry which is preliminary data.</text>
</comment>
<organism evidence="1 2">
    <name type="scientific">Gordonia defluvii</name>
    <dbReference type="NCBI Taxonomy" id="283718"/>
    <lineage>
        <taxon>Bacteria</taxon>
        <taxon>Bacillati</taxon>
        <taxon>Actinomycetota</taxon>
        <taxon>Actinomycetes</taxon>
        <taxon>Mycobacteriales</taxon>
        <taxon>Gordoniaceae</taxon>
        <taxon>Gordonia</taxon>
    </lineage>
</organism>
<dbReference type="GO" id="GO:0016874">
    <property type="term" value="F:ligase activity"/>
    <property type="evidence" value="ECO:0007669"/>
    <property type="project" value="UniProtKB-KW"/>
</dbReference>
<dbReference type="RefSeq" id="WP_290713854.1">
    <property type="nucleotide sequence ID" value="NZ_BAAAVS010000022.1"/>
</dbReference>
<dbReference type="InterPro" id="IPR009097">
    <property type="entry name" value="Cyclic_Pdiesterase"/>
</dbReference>
<dbReference type="Pfam" id="PF13563">
    <property type="entry name" value="2_5_RNA_ligase2"/>
    <property type="match status" value="1"/>
</dbReference>
<gene>
    <name evidence="1" type="ORF">GCM10010528_15500</name>
</gene>
<sequence length="178" mass="18808">MVHSLELTFDDAAGAAIIAEVNRLVAAGLRNPHRHQRPHLTLIAARSVEPAALSALGPVAQRLPITIRLGAPIVLSHGAAGAHGGYVLARSVIPTSELLSLHATVARLTAGFVDGEFGHSRPGEWTPHVTLARRLSDDQLAPALTLVSDNEVRQVVAAGIRRWDGEARTETLLAGRAC</sequence>
<reference evidence="2" key="1">
    <citation type="journal article" date="2019" name="Int. J. Syst. Evol. Microbiol.">
        <title>The Global Catalogue of Microorganisms (GCM) 10K type strain sequencing project: providing services to taxonomists for standard genome sequencing and annotation.</title>
        <authorList>
            <consortium name="The Broad Institute Genomics Platform"/>
            <consortium name="The Broad Institute Genome Sequencing Center for Infectious Disease"/>
            <person name="Wu L."/>
            <person name="Ma J."/>
        </authorList>
    </citation>
    <scope>NUCLEOTIDE SEQUENCE [LARGE SCALE GENOMIC DNA]</scope>
    <source>
        <strain evidence="2">JCM 14234</strain>
    </source>
</reference>
<dbReference type="Gene3D" id="3.90.1140.10">
    <property type="entry name" value="Cyclic phosphodiesterase"/>
    <property type="match status" value="1"/>
</dbReference>
<keyword evidence="1" id="KW-0436">Ligase</keyword>
<evidence type="ECO:0000313" key="2">
    <source>
        <dbReference type="Proteomes" id="UP001501035"/>
    </source>
</evidence>
<dbReference type="Proteomes" id="UP001501035">
    <property type="component" value="Unassembled WGS sequence"/>
</dbReference>
<proteinExistence type="predicted"/>
<keyword evidence="2" id="KW-1185">Reference proteome</keyword>